<dbReference type="InterPro" id="IPR012296">
    <property type="entry name" value="Nuclease_put_TT1808"/>
</dbReference>
<dbReference type="PANTHER" id="PTHR35400:SF3">
    <property type="entry name" value="SLL1072 PROTEIN"/>
    <property type="match status" value="1"/>
</dbReference>
<dbReference type="InterPro" id="IPR011335">
    <property type="entry name" value="Restrct_endonuc-II-like"/>
</dbReference>
<dbReference type="Proteomes" id="UP001577267">
    <property type="component" value="Unassembled WGS sequence"/>
</dbReference>
<accession>A0ABV4ZK29</accession>
<evidence type="ECO:0000313" key="2">
    <source>
        <dbReference type="EMBL" id="MFB4194492.1"/>
    </source>
</evidence>
<evidence type="ECO:0000313" key="3">
    <source>
        <dbReference type="Proteomes" id="UP001577267"/>
    </source>
</evidence>
<dbReference type="RefSeq" id="WP_375062501.1">
    <property type="nucleotide sequence ID" value="NZ_JBHGBT010000006.1"/>
</dbReference>
<keyword evidence="3" id="KW-1185">Reference proteome</keyword>
<dbReference type="PANTHER" id="PTHR35400">
    <property type="entry name" value="SLR1083 PROTEIN"/>
    <property type="match status" value="1"/>
</dbReference>
<evidence type="ECO:0000259" key="1">
    <source>
        <dbReference type="Pfam" id="PF05685"/>
    </source>
</evidence>
<reference evidence="2 3" key="1">
    <citation type="submission" date="2024-09" db="EMBL/GenBank/DDBJ databases">
        <title>Draft genome sequence of multifaceted antimicrobials producing Streptomyces sp. strain FH1.</title>
        <authorList>
            <person name="Hassan F."/>
            <person name="Ali H."/>
            <person name="Hassan N."/>
            <person name="Nawaz A."/>
        </authorList>
    </citation>
    <scope>NUCLEOTIDE SEQUENCE [LARGE SCALE GENOMIC DNA]</scope>
    <source>
        <strain evidence="2 3">FH1</strain>
    </source>
</reference>
<dbReference type="CDD" id="cd06260">
    <property type="entry name" value="DUF820-like"/>
    <property type="match status" value="1"/>
</dbReference>
<dbReference type="InterPro" id="IPR008538">
    <property type="entry name" value="Uma2"/>
</dbReference>
<name>A0ABV4ZK29_9ACTN</name>
<dbReference type="Gene3D" id="3.90.1570.10">
    <property type="entry name" value="tt1808, chain A"/>
    <property type="match status" value="1"/>
</dbReference>
<keyword evidence="2" id="KW-0255">Endonuclease</keyword>
<keyword evidence="2" id="KW-0378">Hydrolase</keyword>
<comment type="caution">
    <text evidence="2">The sequence shown here is derived from an EMBL/GenBank/DDBJ whole genome shotgun (WGS) entry which is preliminary data.</text>
</comment>
<sequence>MADESGRRNDMTVAPERTDQVVVARARSLLDLAELTHQVLPGHRSEILEGQLIVNPPADGPHGVSLTGLTLALAPLHGGQTQVVQAMGLWLPTGRDDHAVPDLAVVDDDYRDHLVGFNCYRPTVFRMVVEITSANWRDDLERKREAYAAASVPVYVIGDREHGEVVVLTDPVAGEYRTRSVHRPGESLVLPESIGAKIEIEADLLLSR</sequence>
<dbReference type="GO" id="GO:0004519">
    <property type="term" value="F:endonuclease activity"/>
    <property type="evidence" value="ECO:0007669"/>
    <property type="project" value="UniProtKB-KW"/>
</dbReference>
<organism evidence="2 3">
    <name type="scientific">Streptomyces carpaticus</name>
    <dbReference type="NCBI Taxonomy" id="285558"/>
    <lineage>
        <taxon>Bacteria</taxon>
        <taxon>Bacillati</taxon>
        <taxon>Actinomycetota</taxon>
        <taxon>Actinomycetes</taxon>
        <taxon>Kitasatosporales</taxon>
        <taxon>Streptomycetaceae</taxon>
        <taxon>Streptomyces</taxon>
    </lineage>
</organism>
<proteinExistence type="predicted"/>
<feature type="domain" description="Putative restriction endonuclease" evidence="1">
    <location>
        <begin position="40"/>
        <end position="198"/>
    </location>
</feature>
<gene>
    <name evidence="2" type="ORF">ACE11A_09035</name>
</gene>
<dbReference type="SUPFAM" id="SSF52980">
    <property type="entry name" value="Restriction endonuclease-like"/>
    <property type="match status" value="1"/>
</dbReference>
<dbReference type="Pfam" id="PF05685">
    <property type="entry name" value="Uma2"/>
    <property type="match status" value="1"/>
</dbReference>
<dbReference type="EMBL" id="JBHGBT010000006">
    <property type="protein sequence ID" value="MFB4194492.1"/>
    <property type="molecule type" value="Genomic_DNA"/>
</dbReference>
<protein>
    <submittedName>
        <fullName evidence="2">Uma2 family endonuclease</fullName>
    </submittedName>
</protein>
<keyword evidence="2" id="KW-0540">Nuclease</keyword>